<dbReference type="Pfam" id="PF06305">
    <property type="entry name" value="LapA_dom"/>
    <property type="match status" value="1"/>
</dbReference>
<dbReference type="AlphaFoldDB" id="A0A1H3J810"/>
<organism evidence="8 9">
    <name type="scientific">Citreimonas salinaria</name>
    <dbReference type="NCBI Taxonomy" id="321339"/>
    <lineage>
        <taxon>Bacteria</taxon>
        <taxon>Pseudomonadati</taxon>
        <taxon>Pseudomonadota</taxon>
        <taxon>Alphaproteobacteria</taxon>
        <taxon>Rhodobacterales</taxon>
        <taxon>Roseobacteraceae</taxon>
        <taxon>Citreimonas</taxon>
    </lineage>
</organism>
<dbReference type="GO" id="GO:0005886">
    <property type="term" value="C:plasma membrane"/>
    <property type="evidence" value="ECO:0007669"/>
    <property type="project" value="InterPro"/>
</dbReference>
<dbReference type="RefSeq" id="WP_089882722.1">
    <property type="nucleotide sequence ID" value="NZ_FNPF01000006.1"/>
</dbReference>
<feature type="transmembrane region" description="Helical" evidence="6">
    <location>
        <begin position="53"/>
        <end position="74"/>
    </location>
</feature>
<keyword evidence="5" id="KW-0175">Coiled coil</keyword>
<dbReference type="OrthoDB" id="7689797at2"/>
<evidence type="ECO:0000256" key="4">
    <source>
        <dbReference type="ARBA" id="ARBA00023136"/>
    </source>
</evidence>
<keyword evidence="3 6" id="KW-1133">Transmembrane helix</keyword>
<evidence type="ECO:0000256" key="1">
    <source>
        <dbReference type="ARBA" id="ARBA00022475"/>
    </source>
</evidence>
<evidence type="ECO:0000256" key="3">
    <source>
        <dbReference type="ARBA" id="ARBA00022989"/>
    </source>
</evidence>
<sequence>MRYIRYVFLAVLAVVLICLALANRAPVLLSTLPEGLSTMPGLGWAAMSIELPLFLVIFAGIIAGLLIGFVWEWLREHKHRAEARHKEAELRKLQRELHRTQAERDKDKDEVLALLDQSSTRA</sequence>
<evidence type="ECO:0000313" key="9">
    <source>
        <dbReference type="Proteomes" id="UP000199286"/>
    </source>
</evidence>
<dbReference type="Proteomes" id="UP000199286">
    <property type="component" value="Unassembled WGS sequence"/>
</dbReference>
<evidence type="ECO:0000256" key="5">
    <source>
        <dbReference type="SAM" id="Coils"/>
    </source>
</evidence>
<keyword evidence="9" id="KW-1185">Reference proteome</keyword>
<keyword evidence="2 6" id="KW-0812">Transmembrane</keyword>
<keyword evidence="1" id="KW-1003">Cell membrane</keyword>
<evidence type="ECO:0000313" key="8">
    <source>
        <dbReference type="EMBL" id="SDY35937.1"/>
    </source>
</evidence>
<keyword evidence="4 6" id="KW-0472">Membrane</keyword>
<evidence type="ECO:0000259" key="7">
    <source>
        <dbReference type="Pfam" id="PF06305"/>
    </source>
</evidence>
<gene>
    <name evidence="8" type="ORF">SAMN05444340_106106</name>
</gene>
<proteinExistence type="predicted"/>
<name>A0A1H3J810_9RHOB</name>
<feature type="coiled-coil region" evidence="5">
    <location>
        <begin position="76"/>
        <end position="110"/>
    </location>
</feature>
<dbReference type="STRING" id="321339.SAMN05444340_106106"/>
<dbReference type="InterPro" id="IPR010445">
    <property type="entry name" value="LapA_dom"/>
</dbReference>
<evidence type="ECO:0000256" key="6">
    <source>
        <dbReference type="SAM" id="Phobius"/>
    </source>
</evidence>
<feature type="domain" description="Lipopolysaccharide assembly protein A" evidence="7">
    <location>
        <begin position="49"/>
        <end position="97"/>
    </location>
</feature>
<accession>A0A1H3J810</accession>
<protein>
    <recommendedName>
        <fullName evidence="7">Lipopolysaccharide assembly protein A domain-containing protein</fullName>
    </recommendedName>
</protein>
<reference evidence="8 9" key="1">
    <citation type="submission" date="2016-10" db="EMBL/GenBank/DDBJ databases">
        <authorList>
            <person name="de Groot N.N."/>
        </authorList>
    </citation>
    <scope>NUCLEOTIDE SEQUENCE [LARGE SCALE GENOMIC DNA]</scope>
    <source>
        <strain evidence="8 9">DSM 26880</strain>
    </source>
</reference>
<evidence type="ECO:0000256" key="2">
    <source>
        <dbReference type="ARBA" id="ARBA00022692"/>
    </source>
</evidence>
<dbReference type="EMBL" id="FNPF01000006">
    <property type="protein sequence ID" value="SDY35937.1"/>
    <property type="molecule type" value="Genomic_DNA"/>
</dbReference>